<evidence type="ECO:0000259" key="2">
    <source>
        <dbReference type="Pfam" id="PF24626"/>
    </source>
</evidence>
<dbReference type="Gene3D" id="1.10.340.70">
    <property type="match status" value="1"/>
</dbReference>
<evidence type="ECO:0000313" key="3">
    <source>
        <dbReference type="EMBL" id="MBW0465772.1"/>
    </source>
</evidence>
<accession>A0A9Q3BI71</accession>
<evidence type="ECO:0000256" key="1">
    <source>
        <dbReference type="SAM" id="MobiDB-lite"/>
    </source>
</evidence>
<sequence>MEIDRRKSFRFSEWAPESGSPESEDTDSEGTEIYILGLSSSELNNEFFSTVMKTYSKLKQCGILLQLLQRKYKSPQLEFQLEEPWLRSYNDNKFFLIVGLLYHSKKHTSALTVRERDHISLILKKCVDFPYMGHMCEDRTKERVASTGWWPKWEQEGTKKMRDSFLGTFTIIELVGKNAVEVRLTEELSRKHPVFPVSLVKPYFQKAEDKFPSRKKASTPPDILEVEDSPGPVKRIIKARKIRLNGK</sequence>
<reference evidence="3" key="1">
    <citation type="submission" date="2021-03" db="EMBL/GenBank/DDBJ databases">
        <title>Draft genome sequence of rust myrtle Austropuccinia psidii MF-1, a brazilian biotype.</title>
        <authorList>
            <person name="Quecine M.C."/>
            <person name="Pachon D.M.R."/>
            <person name="Bonatelli M.L."/>
            <person name="Correr F.H."/>
            <person name="Franceschini L.M."/>
            <person name="Leite T.F."/>
            <person name="Margarido G.R.A."/>
            <person name="Almeida C.A."/>
            <person name="Ferrarezi J.A."/>
            <person name="Labate C.A."/>
        </authorList>
    </citation>
    <scope>NUCLEOTIDE SEQUENCE</scope>
    <source>
        <strain evidence="3">MF-1</strain>
    </source>
</reference>
<comment type="caution">
    <text evidence="3">The sequence shown here is derived from an EMBL/GenBank/DDBJ whole genome shotgun (WGS) entry which is preliminary data.</text>
</comment>
<dbReference type="EMBL" id="AVOT02001123">
    <property type="protein sequence ID" value="MBW0465772.1"/>
    <property type="molecule type" value="Genomic_DNA"/>
</dbReference>
<dbReference type="Proteomes" id="UP000765509">
    <property type="component" value="Unassembled WGS sequence"/>
</dbReference>
<dbReference type="Pfam" id="PF24626">
    <property type="entry name" value="SH3_Tf2-1"/>
    <property type="match status" value="1"/>
</dbReference>
<proteinExistence type="predicted"/>
<gene>
    <name evidence="3" type="ORF">O181_005487</name>
</gene>
<dbReference type="AlphaFoldDB" id="A0A9Q3BI71"/>
<dbReference type="InterPro" id="IPR056924">
    <property type="entry name" value="SH3_Tf2-1"/>
</dbReference>
<feature type="region of interest" description="Disordered" evidence="1">
    <location>
        <begin position="1"/>
        <end position="28"/>
    </location>
</feature>
<organism evidence="3 4">
    <name type="scientific">Austropuccinia psidii MF-1</name>
    <dbReference type="NCBI Taxonomy" id="1389203"/>
    <lineage>
        <taxon>Eukaryota</taxon>
        <taxon>Fungi</taxon>
        <taxon>Dikarya</taxon>
        <taxon>Basidiomycota</taxon>
        <taxon>Pucciniomycotina</taxon>
        <taxon>Pucciniomycetes</taxon>
        <taxon>Pucciniales</taxon>
        <taxon>Sphaerophragmiaceae</taxon>
        <taxon>Austropuccinia</taxon>
    </lineage>
</organism>
<protein>
    <recommendedName>
        <fullName evidence="2">Tf2-1-like SH3-like domain-containing protein</fullName>
    </recommendedName>
</protein>
<evidence type="ECO:0000313" key="4">
    <source>
        <dbReference type="Proteomes" id="UP000765509"/>
    </source>
</evidence>
<keyword evidence="4" id="KW-1185">Reference proteome</keyword>
<dbReference type="OrthoDB" id="2517075at2759"/>
<name>A0A9Q3BI71_9BASI</name>
<feature type="domain" description="Tf2-1-like SH3-like" evidence="2">
    <location>
        <begin position="157"/>
        <end position="203"/>
    </location>
</feature>